<organism evidence="10 11">
    <name type="scientific">Lyngbya aestuarii BL J</name>
    <dbReference type="NCBI Taxonomy" id="1348334"/>
    <lineage>
        <taxon>Bacteria</taxon>
        <taxon>Bacillati</taxon>
        <taxon>Cyanobacteriota</taxon>
        <taxon>Cyanophyceae</taxon>
        <taxon>Oscillatoriophycideae</taxon>
        <taxon>Oscillatoriales</taxon>
        <taxon>Microcoleaceae</taxon>
        <taxon>Lyngbya</taxon>
    </lineage>
</organism>
<evidence type="ECO:0000259" key="8">
    <source>
        <dbReference type="Pfam" id="PF00350"/>
    </source>
</evidence>
<name>U7QNN5_9CYAN</name>
<keyword evidence="11" id="KW-1185">Reference proteome</keyword>
<dbReference type="GO" id="GO:0003924">
    <property type="term" value="F:GTPase activity"/>
    <property type="evidence" value="ECO:0007669"/>
    <property type="project" value="InterPro"/>
</dbReference>
<dbReference type="InterPro" id="IPR007791">
    <property type="entry name" value="DjlA_N"/>
</dbReference>
<dbReference type="AlphaFoldDB" id="U7QNN5"/>
<keyword evidence="6" id="KW-0175">Coiled coil</keyword>
<dbReference type="SUPFAM" id="SSF158682">
    <property type="entry name" value="TerB-like"/>
    <property type="match status" value="1"/>
</dbReference>
<evidence type="ECO:0000313" key="11">
    <source>
        <dbReference type="Proteomes" id="UP000017127"/>
    </source>
</evidence>
<feature type="domain" description="Dynamin N-terminal" evidence="8">
    <location>
        <begin position="267"/>
        <end position="422"/>
    </location>
</feature>
<feature type="transmembrane region" description="Helical" evidence="7">
    <location>
        <begin position="734"/>
        <end position="760"/>
    </location>
</feature>
<evidence type="ECO:0000256" key="4">
    <source>
        <dbReference type="ARBA" id="ARBA00023134"/>
    </source>
</evidence>
<dbReference type="OrthoDB" id="3650305at2"/>
<keyword evidence="2" id="KW-0547">Nucleotide-binding</keyword>
<comment type="subcellular location">
    <subcellularLocation>
        <location evidence="1">Membrane</location>
    </subcellularLocation>
</comment>
<dbReference type="InterPro" id="IPR027417">
    <property type="entry name" value="P-loop_NTPase"/>
</dbReference>
<dbReference type="PANTHER" id="PTHR10465">
    <property type="entry name" value="TRANSMEMBRANE GTPASE FZO1"/>
    <property type="match status" value="1"/>
</dbReference>
<dbReference type="EMBL" id="AUZM01000003">
    <property type="protein sequence ID" value="ERT09473.1"/>
    <property type="molecule type" value="Genomic_DNA"/>
</dbReference>
<gene>
    <name evidence="10" type="ORF">M595_0542</name>
</gene>
<dbReference type="Pfam" id="PF05099">
    <property type="entry name" value="TerB"/>
    <property type="match status" value="1"/>
</dbReference>
<dbReference type="PATRIC" id="fig|1348334.3.peg.532"/>
<dbReference type="CDD" id="cd07177">
    <property type="entry name" value="terB_like"/>
    <property type="match status" value="1"/>
</dbReference>
<dbReference type="InterPro" id="IPR027094">
    <property type="entry name" value="Mitofusin_fam"/>
</dbReference>
<protein>
    <submittedName>
        <fullName evidence="10">50S ribosome-binding GTPase family protein</fullName>
    </submittedName>
</protein>
<dbReference type="CDD" id="cd09912">
    <property type="entry name" value="DLP_2"/>
    <property type="match status" value="1"/>
</dbReference>
<evidence type="ECO:0000256" key="1">
    <source>
        <dbReference type="ARBA" id="ARBA00004370"/>
    </source>
</evidence>
<evidence type="ECO:0000256" key="6">
    <source>
        <dbReference type="SAM" id="Coils"/>
    </source>
</evidence>
<reference evidence="10 11" key="1">
    <citation type="journal article" date="2013" name="Front. Microbiol.">
        <title>Comparative genomic analyses of the cyanobacterium, Lyngbya aestuarii BL J, a powerful hydrogen producer.</title>
        <authorList>
            <person name="Kothari A."/>
            <person name="Vaughn M."/>
            <person name="Garcia-Pichel F."/>
        </authorList>
    </citation>
    <scope>NUCLEOTIDE SEQUENCE [LARGE SCALE GENOMIC DNA]</scope>
    <source>
        <strain evidence="10 11">BL J</strain>
    </source>
</reference>
<evidence type="ECO:0000313" key="10">
    <source>
        <dbReference type="EMBL" id="ERT09473.1"/>
    </source>
</evidence>
<keyword evidence="7" id="KW-0812">Transmembrane</keyword>
<dbReference type="SUPFAM" id="SSF52540">
    <property type="entry name" value="P-loop containing nucleoside triphosphate hydrolases"/>
    <property type="match status" value="1"/>
</dbReference>
<evidence type="ECO:0000256" key="7">
    <source>
        <dbReference type="SAM" id="Phobius"/>
    </source>
</evidence>
<keyword evidence="5 7" id="KW-0472">Membrane</keyword>
<dbReference type="InterPro" id="IPR045063">
    <property type="entry name" value="Dynamin_N"/>
</dbReference>
<evidence type="ECO:0000256" key="2">
    <source>
        <dbReference type="ARBA" id="ARBA00022741"/>
    </source>
</evidence>
<evidence type="ECO:0000259" key="9">
    <source>
        <dbReference type="Pfam" id="PF05099"/>
    </source>
</evidence>
<dbReference type="GO" id="GO:0005525">
    <property type="term" value="F:GTP binding"/>
    <property type="evidence" value="ECO:0007669"/>
    <property type="project" value="UniProtKB-KW"/>
</dbReference>
<dbReference type="Gene3D" id="1.10.3680.10">
    <property type="entry name" value="TerB-like"/>
    <property type="match status" value="1"/>
</dbReference>
<keyword evidence="3" id="KW-0378">Hydrolase</keyword>
<accession>U7QNN5</accession>
<evidence type="ECO:0000256" key="3">
    <source>
        <dbReference type="ARBA" id="ARBA00022801"/>
    </source>
</evidence>
<feature type="coiled-coil region" evidence="6">
    <location>
        <begin position="839"/>
        <end position="866"/>
    </location>
</feature>
<keyword evidence="4" id="KW-0342">GTP-binding</keyword>
<evidence type="ECO:0000256" key="5">
    <source>
        <dbReference type="ARBA" id="ARBA00023136"/>
    </source>
</evidence>
<dbReference type="GO" id="GO:0016020">
    <property type="term" value="C:membrane"/>
    <property type="evidence" value="ECO:0007669"/>
    <property type="project" value="UniProtKB-SubCell"/>
</dbReference>
<dbReference type="Proteomes" id="UP000017127">
    <property type="component" value="Unassembled WGS sequence"/>
</dbReference>
<sequence>MDLSLITADTVDLLSRITGLKLREKDLSPPVVFLAALVSVLLGVIFVDQQVTQEEVQRLKITLRQFIPPSGNVSELVKLMVKGVRQQKVYQNPNDLSLLTASFSESEKLLLIGLGYEMSAADGDMDEREKKYLEILANHLRLEPQYLNVLESAFSNPASVDKEYLEKVRFLLDPVWFHDLDSVFVKAASQMLAVLPVVSEKKKSQQHRTISYEALQAFQECKRQLDRKCVDIEKIVQDCTEREFLQASLIEEIGKVSKKLQSQRFRVAVVGEFSQGKSTILNALLGEEIQPVRDIPCSGTVTVLRYGEQKRVICCYKDKRQEEIPLEQYQEKAAISEEAALGNITEGLANSEVSKISEIIFEHPNLELCRYGVEIVDSPGLNEHPERTEITQQLLKDTDVVIFVTNASRPLTQGERELLESLKNQLNGNEQEPANNLFMLVNFWDLLRSENSRQQVQKRIENLVMAQNPIIGGENRIHFISAQATLDAILAGTENEYLQSFSHFTQSIEKFLTEERGILEVKKATTEVNQLIRSGLEGLHQAENLLEGKLQLSEAGKTEIIEQMGEISGRDVKIKVIADQEVEDVIDDAVEYWNQWVEKLDVRIFEASDRWDSNYSAFEDKKKLIADYGDKFTASLSKELEQWVKTLEENILTDRLKDLNGFIQDELEEIRSNLTRLDSRLDTNVGNQFTSTLIGNLNANELGINPALGSNNNEEGGFNLFGGLGTGGLTVGALLAFTGIGFLPILIAGGIAAAIGSFLFGGPSEEEIHAQVKQEVCEAGLNNFYESQEEIFDKICANIQSMYNTRVELASDLIKQAISLCENLLEQQQKVYQESVQQRQQEQAWIQQQRQRLEQVRQEIEAIVREVNPVSNQ</sequence>
<comment type="caution">
    <text evidence="10">The sequence shown here is derived from an EMBL/GenBank/DDBJ whole genome shotgun (WGS) entry which is preliminary data.</text>
</comment>
<dbReference type="Gene3D" id="3.40.50.300">
    <property type="entry name" value="P-loop containing nucleotide triphosphate hydrolases"/>
    <property type="match status" value="1"/>
</dbReference>
<dbReference type="PANTHER" id="PTHR10465:SF0">
    <property type="entry name" value="SARCALUMENIN"/>
    <property type="match status" value="1"/>
</dbReference>
<proteinExistence type="predicted"/>
<dbReference type="RefSeq" id="WP_023064353.1">
    <property type="nucleotide sequence ID" value="NZ_AUZM01000003.1"/>
</dbReference>
<dbReference type="InterPro" id="IPR029024">
    <property type="entry name" value="TerB-like"/>
</dbReference>
<keyword evidence="7" id="KW-1133">Transmembrane helix</keyword>
<dbReference type="Pfam" id="PF00350">
    <property type="entry name" value="Dynamin_N"/>
    <property type="match status" value="1"/>
</dbReference>
<feature type="domain" description="Co-chaperone DjlA N-terminal" evidence="9">
    <location>
        <begin position="36"/>
        <end position="145"/>
    </location>
</feature>